<feature type="region of interest" description="Disordered" evidence="3">
    <location>
        <begin position="206"/>
        <end position="252"/>
    </location>
</feature>
<evidence type="ECO:0000256" key="1">
    <source>
        <dbReference type="ARBA" id="ARBA00005702"/>
    </source>
</evidence>
<dbReference type="RefSeq" id="XP_055871051.1">
    <property type="nucleotide sequence ID" value="XM_056015076.1"/>
</dbReference>
<evidence type="ECO:0000313" key="4">
    <source>
        <dbReference type="Proteomes" id="UP001165740"/>
    </source>
</evidence>
<sequence length="252" mass="27678">MSATPTDDALYGSDKAPEKSFLDDILSFIDSSPSTELADSASGVGSPLDESPEEREGRLAALKEELEKVESEINMLRGVLGSKIRHATELKRQLGITPFQEFKQDLQLGIQQIKSSDSYQKTNDTLHQFNEKISQTQAYQKTSAVVKTASEKTTSAINSMGQAVARKLSNVKNSQTFKSFDEKVHTTYATVKSSRSIEGLRERLAKVTGSRSSSEIDEAFRDAHSNDDDLLSTPESAEDASNIKLPEEKVPL</sequence>
<dbReference type="GeneID" id="106069238"/>
<protein>
    <submittedName>
        <fullName evidence="5">Tumor protein D54-like isoform X1</fullName>
    </submittedName>
</protein>
<dbReference type="PANTHER" id="PTHR19307:SF14">
    <property type="entry name" value="TUMOR PROTEIN D52"/>
    <property type="match status" value="1"/>
</dbReference>
<dbReference type="GO" id="GO:0005737">
    <property type="term" value="C:cytoplasm"/>
    <property type="evidence" value="ECO:0007669"/>
    <property type="project" value="TreeGrafter"/>
</dbReference>
<comment type="similarity">
    <text evidence="1">Belongs to the TPD52 family.</text>
</comment>
<evidence type="ECO:0000256" key="3">
    <source>
        <dbReference type="SAM" id="MobiDB-lite"/>
    </source>
</evidence>
<organism evidence="4 5">
    <name type="scientific">Biomphalaria glabrata</name>
    <name type="common">Bloodfluke planorb</name>
    <name type="synonym">Freshwater snail</name>
    <dbReference type="NCBI Taxonomy" id="6526"/>
    <lineage>
        <taxon>Eukaryota</taxon>
        <taxon>Metazoa</taxon>
        <taxon>Spiralia</taxon>
        <taxon>Lophotrochozoa</taxon>
        <taxon>Mollusca</taxon>
        <taxon>Gastropoda</taxon>
        <taxon>Heterobranchia</taxon>
        <taxon>Euthyneura</taxon>
        <taxon>Panpulmonata</taxon>
        <taxon>Hygrophila</taxon>
        <taxon>Lymnaeoidea</taxon>
        <taxon>Planorbidae</taxon>
        <taxon>Biomphalaria</taxon>
    </lineage>
</organism>
<reference evidence="5" key="1">
    <citation type="submission" date="2025-08" db="UniProtKB">
        <authorList>
            <consortium name="RefSeq"/>
        </authorList>
    </citation>
    <scope>IDENTIFICATION</scope>
</reference>
<proteinExistence type="inferred from homology"/>
<accession>A0A9W2Z805</accession>
<dbReference type="OMA" id="NTHYLSS"/>
<gene>
    <name evidence="5" type="primary">LOC106069238</name>
</gene>
<keyword evidence="4" id="KW-1185">Reference proteome</keyword>
<feature type="compositionally biased region" description="Basic and acidic residues" evidence="3">
    <location>
        <begin position="218"/>
        <end position="227"/>
    </location>
</feature>
<dbReference type="AlphaFoldDB" id="A0A9W2Z805"/>
<dbReference type="Pfam" id="PF04201">
    <property type="entry name" value="TPD52"/>
    <property type="match status" value="1"/>
</dbReference>
<evidence type="ECO:0000313" key="5">
    <source>
        <dbReference type="RefSeq" id="XP_055871051.1"/>
    </source>
</evidence>
<feature type="region of interest" description="Disordered" evidence="3">
    <location>
        <begin position="33"/>
        <end position="56"/>
    </location>
</feature>
<dbReference type="InterPro" id="IPR007327">
    <property type="entry name" value="TPD52"/>
</dbReference>
<dbReference type="Proteomes" id="UP001165740">
    <property type="component" value="Chromosome 17"/>
</dbReference>
<dbReference type="PANTHER" id="PTHR19307">
    <property type="entry name" value="TUMOR PROTEIN D52"/>
    <property type="match status" value="1"/>
</dbReference>
<keyword evidence="2" id="KW-0175">Coiled coil</keyword>
<name>A0A9W2Z805_BIOGL</name>
<dbReference type="OrthoDB" id="10000687at2759"/>
<evidence type="ECO:0000256" key="2">
    <source>
        <dbReference type="ARBA" id="ARBA00023054"/>
    </source>
</evidence>